<name>K5E602_RHOBT</name>
<dbReference type="AlphaFoldDB" id="K5E602"/>
<protein>
    <submittedName>
        <fullName evidence="1">Protein containing DUF1560</fullName>
    </submittedName>
</protein>
<comment type="caution">
    <text evidence="1">The sequence shown here is derived from an EMBL/GenBank/DDBJ whole genome shotgun (WGS) entry which is preliminary data.</text>
</comment>
<sequence>MEELNAIAFWQTQSPGCDSTGHDSTGSEAFLYPTSFASRLRWEYSRFEAKHPLSKNH</sequence>
<proteinExistence type="predicted"/>
<dbReference type="Proteomes" id="UP000007993">
    <property type="component" value="Unassembled WGS sequence"/>
</dbReference>
<dbReference type="AntiFam" id="ANF00257">
    <property type="entry name" value="Protein of unknown function (DUF1560)"/>
</dbReference>
<dbReference type="EMBL" id="AMCW01000100">
    <property type="protein sequence ID" value="EKK01211.1"/>
    <property type="molecule type" value="Genomic_DNA"/>
</dbReference>
<organism evidence="1 2">
    <name type="scientific">Rhodopirellula baltica SH28</name>
    <dbReference type="NCBI Taxonomy" id="993517"/>
    <lineage>
        <taxon>Bacteria</taxon>
        <taxon>Pseudomonadati</taxon>
        <taxon>Planctomycetota</taxon>
        <taxon>Planctomycetia</taxon>
        <taxon>Pirellulales</taxon>
        <taxon>Pirellulaceae</taxon>
        <taxon>Rhodopirellula</taxon>
    </lineage>
</organism>
<dbReference type="PATRIC" id="fig|993517.3.peg.3739"/>
<evidence type="ECO:0000313" key="2">
    <source>
        <dbReference type="Proteomes" id="UP000007993"/>
    </source>
</evidence>
<reference evidence="1 2" key="1">
    <citation type="journal article" date="2013" name="Mar. Genomics">
        <title>Expression of sulfatases in Rhodopirellula baltica and the diversity of sulfatases in the genus Rhodopirellula.</title>
        <authorList>
            <person name="Wegner C.E."/>
            <person name="Richter-Heitmann T."/>
            <person name="Klindworth A."/>
            <person name="Klockow C."/>
            <person name="Richter M."/>
            <person name="Achstetter T."/>
            <person name="Glockner F.O."/>
            <person name="Harder J."/>
        </authorList>
    </citation>
    <scope>NUCLEOTIDE SEQUENCE [LARGE SCALE GENOMIC DNA]</scope>
    <source>
        <strain evidence="1 2">SH28</strain>
    </source>
</reference>
<evidence type="ECO:0000313" key="1">
    <source>
        <dbReference type="EMBL" id="EKK01211.1"/>
    </source>
</evidence>
<accession>K5E602</accession>
<gene>
    <name evidence="1" type="ORF">RBSH_03450</name>
</gene>